<dbReference type="Pfam" id="PF03372">
    <property type="entry name" value="Exo_endo_phos"/>
    <property type="match status" value="1"/>
</dbReference>
<evidence type="ECO:0000313" key="3">
    <source>
        <dbReference type="Proteomes" id="UP001318860"/>
    </source>
</evidence>
<dbReference type="InterPro" id="IPR005135">
    <property type="entry name" value="Endo/exonuclease/phosphatase"/>
</dbReference>
<organism evidence="2 3">
    <name type="scientific">Rehmannia glutinosa</name>
    <name type="common">Chinese foxglove</name>
    <dbReference type="NCBI Taxonomy" id="99300"/>
    <lineage>
        <taxon>Eukaryota</taxon>
        <taxon>Viridiplantae</taxon>
        <taxon>Streptophyta</taxon>
        <taxon>Embryophyta</taxon>
        <taxon>Tracheophyta</taxon>
        <taxon>Spermatophyta</taxon>
        <taxon>Magnoliopsida</taxon>
        <taxon>eudicotyledons</taxon>
        <taxon>Gunneridae</taxon>
        <taxon>Pentapetalae</taxon>
        <taxon>asterids</taxon>
        <taxon>lamiids</taxon>
        <taxon>Lamiales</taxon>
        <taxon>Orobanchaceae</taxon>
        <taxon>Rehmannieae</taxon>
        <taxon>Rehmannia</taxon>
    </lineage>
</organism>
<sequence>MEFSTSILPSKFYASLVYAKSTRVERRGLWDDLRFFASTYTSLPWLVGGDFNCFLHSDERVGSNSNRVLDMEEFNQLVSDCGLVDIGFEGPHMHTWVRNNLRERLDRIFLNNRWADVFAISSVKHLPRIHSDHAPILFKAAVSGSKPASAFRYFKMWARYPTFISNIAKVWSAPTGFPSLVNLHHKLIRVKQRLKWWNKHMFGDIFSNLKNAGAKVASAESNFDFNPSPEHRALLHQAIAELVLATKIEEDYWHQKSACKWIVEGGRNTHYFHNLVKQKRLKARIHSITDNGVTLTSDSDIQQSWEATLDIGPYRPL</sequence>
<feature type="domain" description="Endonuclease/exonuclease/phosphatase" evidence="1">
    <location>
        <begin position="19"/>
        <end position="121"/>
    </location>
</feature>
<dbReference type="EMBL" id="JABTTQ020002732">
    <property type="protein sequence ID" value="KAK6122234.1"/>
    <property type="molecule type" value="Genomic_DNA"/>
</dbReference>
<dbReference type="Gene3D" id="3.60.10.10">
    <property type="entry name" value="Endonuclease/exonuclease/phosphatase"/>
    <property type="match status" value="1"/>
</dbReference>
<reference evidence="2 3" key="1">
    <citation type="journal article" date="2021" name="Comput. Struct. Biotechnol. J.">
        <title>De novo genome assembly of the potent medicinal plant Rehmannia glutinosa using nanopore technology.</title>
        <authorList>
            <person name="Ma L."/>
            <person name="Dong C."/>
            <person name="Song C."/>
            <person name="Wang X."/>
            <person name="Zheng X."/>
            <person name="Niu Y."/>
            <person name="Chen S."/>
            <person name="Feng W."/>
        </authorList>
    </citation>
    <scope>NUCLEOTIDE SEQUENCE [LARGE SCALE GENOMIC DNA]</scope>
    <source>
        <strain evidence="2">DH-2019</strain>
    </source>
</reference>
<name>A0ABR0UIV8_REHGL</name>
<accession>A0ABR0UIV8</accession>
<dbReference type="Proteomes" id="UP001318860">
    <property type="component" value="Unassembled WGS sequence"/>
</dbReference>
<comment type="caution">
    <text evidence="2">The sequence shown here is derived from an EMBL/GenBank/DDBJ whole genome shotgun (WGS) entry which is preliminary data.</text>
</comment>
<evidence type="ECO:0000313" key="2">
    <source>
        <dbReference type="EMBL" id="KAK6122234.1"/>
    </source>
</evidence>
<proteinExistence type="predicted"/>
<dbReference type="PANTHER" id="PTHR33710:SF62">
    <property type="entry name" value="DUF4283 DOMAIN PROTEIN"/>
    <property type="match status" value="1"/>
</dbReference>
<protein>
    <recommendedName>
        <fullName evidence="1">Endonuclease/exonuclease/phosphatase domain-containing protein</fullName>
    </recommendedName>
</protein>
<dbReference type="PANTHER" id="PTHR33710">
    <property type="entry name" value="BNAC02G09200D PROTEIN"/>
    <property type="match status" value="1"/>
</dbReference>
<evidence type="ECO:0000259" key="1">
    <source>
        <dbReference type="Pfam" id="PF03372"/>
    </source>
</evidence>
<dbReference type="SUPFAM" id="SSF56219">
    <property type="entry name" value="DNase I-like"/>
    <property type="match status" value="1"/>
</dbReference>
<keyword evidence="3" id="KW-1185">Reference proteome</keyword>
<gene>
    <name evidence="2" type="ORF">DH2020_044022</name>
</gene>
<dbReference type="InterPro" id="IPR036691">
    <property type="entry name" value="Endo/exonu/phosph_ase_sf"/>
</dbReference>